<name>A0A976FMB5_BRELC</name>
<dbReference type="Proteomes" id="UP000294530">
    <property type="component" value="Unassembled WGS sequence"/>
</dbReference>
<evidence type="ECO:0000313" key="2">
    <source>
        <dbReference type="Proteomes" id="UP000294530"/>
    </source>
</evidence>
<proteinExistence type="predicted"/>
<reference evidence="1 2" key="1">
    <citation type="journal article" date="2021" name="Genome Biol.">
        <title>AFLAP: assembly-free linkage analysis pipeline using k-mers from genome sequencing data.</title>
        <authorList>
            <person name="Fletcher K."/>
            <person name="Zhang L."/>
            <person name="Gil J."/>
            <person name="Han R."/>
            <person name="Cavanaugh K."/>
            <person name="Michelmore R."/>
        </authorList>
    </citation>
    <scope>NUCLEOTIDE SEQUENCE [LARGE SCALE GENOMIC DNA]</scope>
    <source>
        <strain evidence="1 2">SF5</strain>
    </source>
</reference>
<dbReference type="GeneID" id="94351358"/>
<comment type="caution">
    <text evidence="1">The sequence shown here is derived from an EMBL/GenBank/DDBJ whole genome shotgun (WGS) entry which is preliminary data.</text>
</comment>
<evidence type="ECO:0000313" key="1">
    <source>
        <dbReference type="EMBL" id="TDH69338.1"/>
    </source>
</evidence>
<dbReference type="EMBL" id="SHOA02000016">
    <property type="protein sequence ID" value="TDH69338.1"/>
    <property type="molecule type" value="Genomic_DNA"/>
</dbReference>
<organism evidence="1 2">
    <name type="scientific">Bremia lactucae</name>
    <name type="common">Lettuce downy mildew</name>
    <dbReference type="NCBI Taxonomy" id="4779"/>
    <lineage>
        <taxon>Eukaryota</taxon>
        <taxon>Sar</taxon>
        <taxon>Stramenopiles</taxon>
        <taxon>Oomycota</taxon>
        <taxon>Peronosporomycetes</taxon>
        <taxon>Peronosporales</taxon>
        <taxon>Peronosporaceae</taxon>
        <taxon>Bremia</taxon>
    </lineage>
</organism>
<dbReference type="RefSeq" id="XP_067818837.1">
    <property type="nucleotide sequence ID" value="XM_067965687.1"/>
</dbReference>
<sequence>MATCWMHCVRSSGVNMGALADAASHWDSWKIFLDLYSITNDMDSSWSEWESEMKEVAVYVLFGKRTFDQVGNGGVLGIVKRCESIVKNQWPVFLTKCRVLMHELQRFYHAAIALEAWQDC</sequence>
<keyword evidence="2" id="KW-1185">Reference proteome</keyword>
<accession>A0A976FMB5</accession>
<dbReference type="KEGG" id="blac:94351358"/>
<gene>
    <name evidence="1" type="ORF">CCR75_007629</name>
</gene>
<dbReference type="AlphaFoldDB" id="A0A976FMB5"/>
<protein>
    <submittedName>
        <fullName evidence="1">Uncharacterized protein</fullName>
    </submittedName>
</protein>